<keyword evidence="3 5" id="KW-1133">Transmembrane helix</keyword>
<organism evidence="7 8">
    <name type="scientific">Sphingomonas montanisoli</name>
    <dbReference type="NCBI Taxonomy" id="2606412"/>
    <lineage>
        <taxon>Bacteria</taxon>
        <taxon>Pseudomonadati</taxon>
        <taxon>Pseudomonadota</taxon>
        <taxon>Alphaproteobacteria</taxon>
        <taxon>Sphingomonadales</taxon>
        <taxon>Sphingomonadaceae</taxon>
        <taxon>Sphingomonas</taxon>
    </lineage>
</organism>
<evidence type="ECO:0000313" key="8">
    <source>
        <dbReference type="Proteomes" id="UP000322077"/>
    </source>
</evidence>
<dbReference type="Proteomes" id="UP000322077">
    <property type="component" value="Unassembled WGS sequence"/>
</dbReference>
<feature type="transmembrane region" description="Helical" evidence="5">
    <location>
        <begin position="149"/>
        <end position="168"/>
    </location>
</feature>
<dbReference type="PANTHER" id="PTHR32322:SF9">
    <property type="entry name" value="AMINO-ACID METABOLITE EFFLUX PUMP-RELATED"/>
    <property type="match status" value="1"/>
</dbReference>
<feature type="transmembrane region" description="Helical" evidence="5">
    <location>
        <begin position="245"/>
        <end position="265"/>
    </location>
</feature>
<accession>A0A5D9C5X4</accession>
<protein>
    <submittedName>
        <fullName evidence="7">DMT family transporter</fullName>
    </submittedName>
</protein>
<gene>
    <name evidence="7" type="ORF">FYJ91_11655</name>
</gene>
<dbReference type="Gene3D" id="1.10.3730.20">
    <property type="match status" value="1"/>
</dbReference>
<dbReference type="GO" id="GO:0016020">
    <property type="term" value="C:membrane"/>
    <property type="evidence" value="ECO:0007669"/>
    <property type="project" value="UniProtKB-SubCell"/>
</dbReference>
<dbReference type="EMBL" id="VTOU01000003">
    <property type="protein sequence ID" value="TZG26522.1"/>
    <property type="molecule type" value="Genomic_DNA"/>
</dbReference>
<feature type="transmembrane region" description="Helical" evidence="5">
    <location>
        <begin position="64"/>
        <end position="85"/>
    </location>
</feature>
<evidence type="ECO:0000256" key="2">
    <source>
        <dbReference type="ARBA" id="ARBA00022692"/>
    </source>
</evidence>
<evidence type="ECO:0000313" key="7">
    <source>
        <dbReference type="EMBL" id="TZG26522.1"/>
    </source>
</evidence>
<feature type="domain" description="EamA" evidence="6">
    <location>
        <begin position="152"/>
        <end position="285"/>
    </location>
</feature>
<feature type="transmembrane region" description="Helical" evidence="5">
    <location>
        <begin position="6"/>
        <end position="24"/>
    </location>
</feature>
<feature type="transmembrane region" description="Helical" evidence="5">
    <location>
        <begin position="36"/>
        <end position="58"/>
    </location>
</feature>
<feature type="transmembrane region" description="Helical" evidence="5">
    <location>
        <begin position="180"/>
        <end position="201"/>
    </location>
</feature>
<evidence type="ECO:0000256" key="5">
    <source>
        <dbReference type="SAM" id="Phobius"/>
    </source>
</evidence>
<sequence length="301" mass="31293">MDGRAWGLLCALSLMWGTAFYFTTVQLQALPPLTIVMLRVGLAATALLGWMGAAGLKFPNMTNWPIFLGLGLLNNVLPFALLAFAQQSISSSLAGILTATTPLWGVLIAHFFTDDERATPSKIAAVLLGAAGVAAMAGNDAASGLSVDLLAQCACLGASLSYASAAVLSRRYLKGDPSPLAVSTAQFCVAAVIMVPVALWIDRPWTLPMPGPTVWTATAGAVLISTVFAYLVYFKLIARVGASTALLVTFTVPAVAMLLGIVFLGETLLPAHILGMALIALGLAAIDGRFLRIVMSTGGVR</sequence>
<evidence type="ECO:0000256" key="3">
    <source>
        <dbReference type="ARBA" id="ARBA00022989"/>
    </source>
</evidence>
<dbReference type="InterPro" id="IPR037185">
    <property type="entry name" value="EmrE-like"/>
</dbReference>
<feature type="transmembrane region" description="Helical" evidence="5">
    <location>
        <begin position="213"/>
        <end position="233"/>
    </location>
</feature>
<keyword evidence="2 5" id="KW-0812">Transmembrane</keyword>
<evidence type="ECO:0000259" key="6">
    <source>
        <dbReference type="Pfam" id="PF00892"/>
    </source>
</evidence>
<evidence type="ECO:0000256" key="1">
    <source>
        <dbReference type="ARBA" id="ARBA00004141"/>
    </source>
</evidence>
<keyword evidence="8" id="KW-1185">Reference proteome</keyword>
<reference evidence="7 8" key="1">
    <citation type="submission" date="2019-08" db="EMBL/GenBank/DDBJ databases">
        <authorList>
            <person name="Wang G."/>
            <person name="Xu Z."/>
        </authorList>
    </citation>
    <scope>NUCLEOTIDE SEQUENCE [LARGE SCALE GENOMIC DNA]</scope>
    <source>
        <strain evidence="7 8">ZX</strain>
    </source>
</reference>
<comment type="caution">
    <text evidence="7">The sequence shown here is derived from an EMBL/GenBank/DDBJ whole genome shotgun (WGS) entry which is preliminary data.</text>
</comment>
<feature type="domain" description="EamA" evidence="6">
    <location>
        <begin position="8"/>
        <end position="136"/>
    </location>
</feature>
<keyword evidence="4 5" id="KW-0472">Membrane</keyword>
<dbReference type="PANTHER" id="PTHR32322">
    <property type="entry name" value="INNER MEMBRANE TRANSPORTER"/>
    <property type="match status" value="1"/>
</dbReference>
<dbReference type="Pfam" id="PF00892">
    <property type="entry name" value="EamA"/>
    <property type="match status" value="2"/>
</dbReference>
<comment type="subcellular location">
    <subcellularLocation>
        <location evidence="1">Membrane</location>
        <topology evidence="1">Multi-pass membrane protein</topology>
    </subcellularLocation>
</comment>
<dbReference type="SUPFAM" id="SSF103481">
    <property type="entry name" value="Multidrug resistance efflux transporter EmrE"/>
    <property type="match status" value="2"/>
</dbReference>
<dbReference type="AlphaFoldDB" id="A0A5D9C5X4"/>
<dbReference type="InterPro" id="IPR050638">
    <property type="entry name" value="AA-Vitamin_Transporters"/>
</dbReference>
<evidence type="ECO:0000256" key="4">
    <source>
        <dbReference type="ARBA" id="ARBA00023136"/>
    </source>
</evidence>
<dbReference type="InterPro" id="IPR000620">
    <property type="entry name" value="EamA_dom"/>
</dbReference>
<name>A0A5D9C5X4_9SPHN</name>
<proteinExistence type="predicted"/>
<feature type="transmembrane region" description="Helical" evidence="5">
    <location>
        <begin position="271"/>
        <end position="291"/>
    </location>
</feature>
<feature type="transmembrane region" description="Helical" evidence="5">
    <location>
        <begin position="92"/>
        <end position="112"/>
    </location>
</feature>